<dbReference type="InterPro" id="IPR006008">
    <property type="entry name" value="YciB"/>
</dbReference>
<protein>
    <recommendedName>
        <fullName evidence="5">Inner membrane-spanning protein YciB</fullName>
    </recommendedName>
</protein>
<dbReference type="PANTHER" id="PTHR36917:SF1">
    <property type="entry name" value="INNER MEMBRANE-SPANNING PROTEIN YCIB"/>
    <property type="match status" value="1"/>
</dbReference>
<keyword evidence="2 5" id="KW-0812">Transmembrane</keyword>
<evidence type="ECO:0000313" key="7">
    <source>
        <dbReference type="Proteomes" id="UP000254572"/>
    </source>
</evidence>
<gene>
    <name evidence="5 6" type="primary">yciB</name>
    <name evidence="6" type="ORF">NCTC13294_01895</name>
</gene>
<dbReference type="PANTHER" id="PTHR36917">
    <property type="entry name" value="INTRACELLULAR SEPTATION PROTEIN A-RELATED"/>
    <property type="match status" value="1"/>
</dbReference>
<dbReference type="OrthoDB" id="9788219at2"/>
<keyword evidence="3 5" id="KW-1133">Transmembrane helix</keyword>
<comment type="subcellular location">
    <subcellularLocation>
        <location evidence="5">Cell inner membrane</location>
        <topology evidence="5">Multi-pass membrane protein</topology>
    </subcellularLocation>
</comment>
<keyword evidence="7" id="KW-1185">Reference proteome</keyword>
<evidence type="ECO:0000256" key="3">
    <source>
        <dbReference type="ARBA" id="ARBA00022989"/>
    </source>
</evidence>
<comment type="function">
    <text evidence="5">Plays a role in cell envelope biogenesis, maintenance of cell envelope integrity and membrane homeostasis.</text>
</comment>
<feature type="transmembrane region" description="Helical" evidence="5">
    <location>
        <begin position="85"/>
        <end position="103"/>
    </location>
</feature>
<organism evidence="6 7">
    <name type="scientific">Cardiobacterium valvarum</name>
    <dbReference type="NCBI Taxonomy" id="194702"/>
    <lineage>
        <taxon>Bacteria</taxon>
        <taxon>Pseudomonadati</taxon>
        <taxon>Pseudomonadota</taxon>
        <taxon>Gammaproteobacteria</taxon>
        <taxon>Cardiobacteriales</taxon>
        <taxon>Cardiobacteriaceae</taxon>
        <taxon>Cardiobacterium</taxon>
    </lineage>
</organism>
<name>A0A381EBU6_9GAMM</name>
<dbReference type="AlphaFoldDB" id="A0A381EBU6"/>
<dbReference type="RefSeq" id="WP_115612094.1">
    <property type="nucleotide sequence ID" value="NZ_JBHLZC010000003.1"/>
</dbReference>
<feature type="transmembrane region" description="Helical" evidence="5">
    <location>
        <begin position="156"/>
        <end position="178"/>
    </location>
</feature>
<dbReference type="HAMAP" id="MF_00189">
    <property type="entry name" value="YciB"/>
    <property type="match status" value="1"/>
</dbReference>
<dbReference type="GO" id="GO:0005886">
    <property type="term" value="C:plasma membrane"/>
    <property type="evidence" value="ECO:0007669"/>
    <property type="project" value="UniProtKB-SubCell"/>
</dbReference>
<accession>A0A381EBU6</accession>
<evidence type="ECO:0000313" key="6">
    <source>
        <dbReference type="EMBL" id="SUX24485.1"/>
    </source>
</evidence>
<reference evidence="6 7" key="1">
    <citation type="submission" date="2018-06" db="EMBL/GenBank/DDBJ databases">
        <authorList>
            <consortium name="Pathogen Informatics"/>
            <person name="Doyle S."/>
        </authorList>
    </citation>
    <scope>NUCLEOTIDE SEQUENCE [LARGE SCALE GENOMIC DNA]</scope>
    <source>
        <strain evidence="6 7">NCTC13294</strain>
    </source>
</reference>
<feature type="transmembrane region" description="Helical" evidence="5">
    <location>
        <begin position="27"/>
        <end position="45"/>
    </location>
</feature>
<comment type="similarity">
    <text evidence="5">Belongs to the YciB family.</text>
</comment>
<feature type="transmembrane region" description="Helical" evidence="5">
    <location>
        <begin position="124"/>
        <end position="144"/>
    </location>
</feature>
<evidence type="ECO:0000256" key="4">
    <source>
        <dbReference type="ARBA" id="ARBA00023136"/>
    </source>
</evidence>
<evidence type="ECO:0000256" key="1">
    <source>
        <dbReference type="ARBA" id="ARBA00022475"/>
    </source>
</evidence>
<keyword evidence="4 5" id="KW-0472">Membrane</keyword>
<proteinExistence type="inferred from homology"/>
<feature type="transmembrane region" description="Helical" evidence="5">
    <location>
        <begin position="57"/>
        <end position="73"/>
    </location>
</feature>
<dbReference type="Pfam" id="PF04279">
    <property type="entry name" value="IspA"/>
    <property type="match status" value="1"/>
</dbReference>
<evidence type="ECO:0000256" key="5">
    <source>
        <dbReference type="HAMAP-Rule" id="MF_00189"/>
    </source>
</evidence>
<evidence type="ECO:0000256" key="2">
    <source>
        <dbReference type="ARBA" id="ARBA00022692"/>
    </source>
</evidence>
<dbReference type="Proteomes" id="UP000254572">
    <property type="component" value="Unassembled WGS sequence"/>
</dbReference>
<keyword evidence="5" id="KW-0997">Cell inner membrane</keyword>
<sequence length="186" mass="21271">MQEFFPAFAFVAAYFIAGRIGYSAQAIYWATGAAMIGVILQLAWMRLRRRKIEKKHWLTALLILVFGSITLVVKNPMIIKWKVSITYLVFACGLLGAQWLGSINPIREMLGGAFDMPDVLWRRLNTAWALFFVLMAILNLIVAYNFSESFWVGFKLWGSLGGTFLFMAAQIYLLRGYLKQEEPPRE</sequence>
<keyword evidence="1 5" id="KW-1003">Cell membrane</keyword>
<dbReference type="EMBL" id="UFUW01000001">
    <property type="protein sequence ID" value="SUX24485.1"/>
    <property type="molecule type" value="Genomic_DNA"/>
</dbReference>